<feature type="region of interest" description="Disordered" evidence="1">
    <location>
        <begin position="1"/>
        <end position="76"/>
    </location>
</feature>
<name>A0A3P7NR95_DIBLA</name>
<dbReference type="Proteomes" id="UP000281553">
    <property type="component" value="Unassembled WGS sequence"/>
</dbReference>
<feature type="compositionally biased region" description="Gly residues" evidence="1">
    <location>
        <begin position="161"/>
        <end position="173"/>
    </location>
</feature>
<organism evidence="2 3">
    <name type="scientific">Dibothriocephalus latus</name>
    <name type="common">Fish tapeworm</name>
    <name type="synonym">Diphyllobothrium latum</name>
    <dbReference type="NCBI Taxonomy" id="60516"/>
    <lineage>
        <taxon>Eukaryota</taxon>
        <taxon>Metazoa</taxon>
        <taxon>Spiralia</taxon>
        <taxon>Lophotrochozoa</taxon>
        <taxon>Platyhelminthes</taxon>
        <taxon>Cestoda</taxon>
        <taxon>Eucestoda</taxon>
        <taxon>Diphyllobothriidea</taxon>
        <taxon>Diphyllobothriidae</taxon>
        <taxon>Dibothriocephalus</taxon>
    </lineage>
</organism>
<evidence type="ECO:0000256" key="1">
    <source>
        <dbReference type="SAM" id="MobiDB-lite"/>
    </source>
</evidence>
<protein>
    <submittedName>
        <fullName evidence="2">Uncharacterized protein</fullName>
    </submittedName>
</protein>
<keyword evidence="3" id="KW-1185">Reference proteome</keyword>
<evidence type="ECO:0000313" key="3">
    <source>
        <dbReference type="Proteomes" id="UP000281553"/>
    </source>
</evidence>
<feature type="compositionally biased region" description="Polar residues" evidence="1">
    <location>
        <begin position="99"/>
        <end position="158"/>
    </location>
</feature>
<dbReference type="EMBL" id="UYRU01052072">
    <property type="protein sequence ID" value="VDN11709.1"/>
    <property type="molecule type" value="Genomic_DNA"/>
</dbReference>
<gene>
    <name evidence="2" type="ORF">DILT_LOCUS7540</name>
</gene>
<dbReference type="OrthoDB" id="6277663at2759"/>
<reference evidence="2 3" key="1">
    <citation type="submission" date="2018-11" db="EMBL/GenBank/DDBJ databases">
        <authorList>
            <consortium name="Pathogen Informatics"/>
        </authorList>
    </citation>
    <scope>NUCLEOTIDE SEQUENCE [LARGE SCALE GENOMIC DNA]</scope>
</reference>
<proteinExistence type="predicted"/>
<feature type="region of interest" description="Disordered" evidence="1">
    <location>
        <begin position="89"/>
        <end position="185"/>
    </location>
</feature>
<dbReference type="AlphaFoldDB" id="A0A3P7NR95"/>
<sequence>MPDPPVPPRSAKAAEDGDGATSEDATEDGDDERDEEGDDEEDESERHERPVLQRRHTLGPAMDRSILYPNQVLPPPVYANFDQLQKAAAQRLGTENRMGDQSTASETPMATTNTSSKPRTPTRKYSQPSPKVSSPGLSLLRNLSINGSGEPTASSSDMTGLDGGPMEEGGAGEGLSDLISISKSI</sequence>
<feature type="compositionally biased region" description="Acidic residues" evidence="1">
    <location>
        <begin position="24"/>
        <end position="43"/>
    </location>
</feature>
<evidence type="ECO:0000313" key="2">
    <source>
        <dbReference type="EMBL" id="VDN11709.1"/>
    </source>
</evidence>
<accession>A0A3P7NR95</accession>